<sequence>MVDRSARERGLKAAINNPRVSEQAKERDRELLRSEFGAEQPEMEAEEPVEMAQPASRASKAKSKLASESGTIHPSSKTSKAAASSASEMAEPVSTGRTRRSSGMSASKPSTSSIAGAASDDLGRKDRGNVIRGLKSAINNPHVSENAKEKDRKKLRDLGESPE</sequence>
<proteinExistence type="predicted"/>
<evidence type="ECO:0000313" key="2">
    <source>
        <dbReference type="EMBL" id="KAK3685242.1"/>
    </source>
</evidence>
<feature type="compositionally biased region" description="Low complexity" evidence="1">
    <location>
        <begin position="50"/>
        <end position="87"/>
    </location>
</feature>
<reference evidence="2" key="1">
    <citation type="journal article" date="2023" name="Mol. Phylogenet. Evol.">
        <title>Genome-scale phylogeny and comparative genomics of the fungal order Sordariales.</title>
        <authorList>
            <person name="Hensen N."/>
            <person name="Bonometti L."/>
            <person name="Westerberg I."/>
            <person name="Brannstrom I.O."/>
            <person name="Guillou S."/>
            <person name="Cros-Aarteil S."/>
            <person name="Calhoun S."/>
            <person name="Haridas S."/>
            <person name="Kuo A."/>
            <person name="Mondo S."/>
            <person name="Pangilinan J."/>
            <person name="Riley R."/>
            <person name="LaButti K."/>
            <person name="Andreopoulos B."/>
            <person name="Lipzen A."/>
            <person name="Chen C."/>
            <person name="Yan M."/>
            <person name="Daum C."/>
            <person name="Ng V."/>
            <person name="Clum A."/>
            <person name="Steindorff A."/>
            <person name="Ohm R.A."/>
            <person name="Martin F."/>
            <person name="Silar P."/>
            <person name="Natvig D.O."/>
            <person name="Lalanne C."/>
            <person name="Gautier V."/>
            <person name="Ament-Velasquez S.L."/>
            <person name="Kruys A."/>
            <person name="Hutchinson M.I."/>
            <person name="Powell A.J."/>
            <person name="Barry K."/>
            <person name="Miller A.N."/>
            <person name="Grigoriev I.V."/>
            <person name="Debuchy R."/>
            <person name="Gladieux P."/>
            <person name="Hiltunen Thoren M."/>
            <person name="Johannesson H."/>
        </authorList>
    </citation>
    <scope>NUCLEOTIDE SEQUENCE</scope>
    <source>
        <strain evidence="2">CBS 314.62</strain>
    </source>
</reference>
<dbReference type="Proteomes" id="UP001270362">
    <property type="component" value="Unassembled WGS sequence"/>
</dbReference>
<accession>A0AAE0X5B6</accession>
<dbReference type="PANTHER" id="PTHR36576">
    <property type="entry name" value="UPF0654 PROTEIN C11D3.01C-RELATED"/>
    <property type="match status" value="1"/>
</dbReference>
<organism evidence="2 3">
    <name type="scientific">Podospora appendiculata</name>
    <dbReference type="NCBI Taxonomy" id="314037"/>
    <lineage>
        <taxon>Eukaryota</taxon>
        <taxon>Fungi</taxon>
        <taxon>Dikarya</taxon>
        <taxon>Ascomycota</taxon>
        <taxon>Pezizomycotina</taxon>
        <taxon>Sordariomycetes</taxon>
        <taxon>Sordariomycetidae</taxon>
        <taxon>Sordariales</taxon>
        <taxon>Podosporaceae</taxon>
        <taxon>Podospora</taxon>
    </lineage>
</organism>
<reference evidence="2" key="2">
    <citation type="submission" date="2023-06" db="EMBL/GenBank/DDBJ databases">
        <authorList>
            <consortium name="Lawrence Berkeley National Laboratory"/>
            <person name="Haridas S."/>
            <person name="Hensen N."/>
            <person name="Bonometti L."/>
            <person name="Westerberg I."/>
            <person name="Brannstrom I.O."/>
            <person name="Guillou S."/>
            <person name="Cros-Aarteil S."/>
            <person name="Calhoun S."/>
            <person name="Kuo A."/>
            <person name="Mondo S."/>
            <person name="Pangilinan J."/>
            <person name="Riley R."/>
            <person name="Labutti K."/>
            <person name="Andreopoulos B."/>
            <person name="Lipzen A."/>
            <person name="Chen C."/>
            <person name="Yanf M."/>
            <person name="Daum C."/>
            <person name="Ng V."/>
            <person name="Clum A."/>
            <person name="Steindorff A."/>
            <person name="Ohm R."/>
            <person name="Martin F."/>
            <person name="Silar P."/>
            <person name="Natvig D."/>
            <person name="Lalanne C."/>
            <person name="Gautier V."/>
            <person name="Ament-Velasquez S.L."/>
            <person name="Kruys A."/>
            <person name="Hutchinson M.I."/>
            <person name="Powell A.J."/>
            <person name="Barry K."/>
            <person name="Miller A.N."/>
            <person name="Grigoriev I.V."/>
            <person name="Debuchy R."/>
            <person name="Gladieux P."/>
            <person name="Thoren M.H."/>
            <person name="Johannesson H."/>
        </authorList>
    </citation>
    <scope>NUCLEOTIDE SEQUENCE</scope>
    <source>
        <strain evidence="2">CBS 314.62</strain>
    </source>
</reference>
<dbReference type="GO" id="GO:0005737">
    <property type="term" value="C:cytoplasm"/>
    <property type="evidence" value="ECO:0007669"/>
    <property type="project" value="TreeGrafter"/>
</dbReference>
<dbReference type="PANTHER" id="PTHR36576:SF2">
    <property type="entry name" value="PROTEIN CON-6, PUTATIVE (AFU_ORTHOLOGUE AFUA_4G03615)-RELATED"/>
    <property type="match status" value="1"/>
</dbReference>
<feature type="compositionally biased region" description="Basic and acidic residues" evidence="1">
    <location>
        <begin position="145"/>
        <end position="163"/>
    </location>
</feature>
<dbReference type="InterPro" id="IPR018824">
    <property type="entry name" value="Conidiation-specific_6"/>
</dbReference>
<protein>
    <recommendedName>
        <fullName evidence="4">Conidiation-specific protein 6</fullName>
    </recommendedName>
</protein>
<dbReference type="AlphaFoldDB" id="A0AAE0X5B6"/>
<evidence type="ECO:0000256" key="1">
    <source>
        <dbReference type="SAM" id="MobiDB-lite"/>
    </source>
</evidence>
<dbReference type="InterPro" id="IPR052670">
    <property type="entry name" value="UPF0654_domain"/>
</dbReference>
<dbReference type="EMBL" id="JAULSO010000003">
    <property type="protein sequence ID" value="KAK3685242.1"/>
    <property type="molecule type" value="Genomic_DNA"/>
</dbReference>
<dbReference type="Pfam" id="PF10346">
    <property type="entry name" value="Con-6"/>
    <property type="match status" value="2"/>
</dbReference>
<comment type="caution">
    <text evidence="2">The sequence shown here is derived from an EMBL/GenBank/DDBJ whole genome shotgun (WGS) entry which is preliminary data.</text>
</comment>
<keyword evidence="3" id="KW-1185">Reference proteome</keyword>
<feature type="compositionally biased region" description="Polar residues" evidence="1">
    <location>
        <begin position="104"/>
        <end position="114"/>
    </location>
</feature>
<gene>
    <name evidence="2" type="ORF">B0T22DRAFT_482227</name>
</gene>
<evidence type="ECO:0008006" key="4">
    <source>
        <dbReference type="Google" id="ProtNLM"/>
    </source>
</evidence>
<name>A0AAE0X5B6_9PEZI</name>
<evidence type="ECO:0000313" key="3">
    <source>
        <dbReference type="Proteomes" id="UP001270362"/>
    </source>
</evidence>
<feature type="region of interest" description="Disordered" evidence="1">
    <location>
        <begin position="1"/>
        <end position="163"/>
    </location>
</feature>
<feature type="compositionally biased region" description="Basic and acidic residues" evidence="1">
    <location>
        <begin position="1"/>
        <end position="11"/>
    </location>
</feature>
<feature type="compositionally biased region" description="Basic and acidic residues" evidence="1">
    <location>
        <begin position="22"/>
        <end position="33"/>
    </location>
</feature>